<dbReference type="Proteomes" id="UP000029725">
    <property type="component" value="Unassembled WGS sequence"/>
</dbReference>
<dbReference type="VEuPathDB" id="MicrosporidiaDB:DI09_67p160"/>
<dbReference type="EMBL" id="JMKJ01000576">
    <property type="protein sequence ID" value="KGG50528.1"/>
    <property type="molecule type" value="Genomic_DNA"/>
</dbReference>
<gene>
    <name evidence="1" type="ORF">DI09_67p160</name>
</gene>
<dbReference type="GeneID" id="25260585"/>
<accession>A0A098VN98</accession>
<name>A0A098VN98_9MICR</name>
<proteinExistence type="predicted"/>
<keyword evidence="2" id="KW-1185">Reference proteome</keyword>
<dbReference type="AlphaFoldDB" id="A0A098VN98"/>
<dbReference type="RefSeq" id="XP_013236955.1">
    <property type="nucleotide sequence ID" value="XM_013381501.1"/>
</dbReference>
<comment type="caution">
    <text evidence="1">The sequence shown here is derived from an EMBL/GenBank/DDBJ whole genome shotgun (WGS) entry which is preliminary data.</text>
</comment>
<organism evidence="1 2">
    <name type="scientific">Mitosporidium daphniae</name>
    <dbReference type="NCBI Taxonomy" id="1485682"/>
    <lineage>
        <taxon>Eukaryota</taxon>
        <taxon>Fungi</taxon>
        <taxon>Fungi incertae sedis</taxon>
        <taxon>Microsporidia</taxon>
        <taxon>Mitosporidium</taxon>
    </lineage>
</organism>
<evidence type="ECO:0000313" key="2">
    <source>
        <dbReference type="Proteomes" id="UP000029725"/>
    </source>
</evidence>
<protein>
    <submittedName>
        <fullName evidence="1">Uncharacterized protein</fullName>
    </submittedName>
</protein>
<evidence type="ECO:0000313" key="1">
    <source>
        <dbReference type="EMBL" id="KGG50528.1"/>
    </source>
</evidence>
<dbReference type="HOGENOM" id="CLU_1245663_0_0_1"/>
<reference evidence="1 2" key="1">
    <citation type="submission" date="2014-04" db="EMBL/GenBank/DDBJ databases">
        <title>A new species of microsporidia sheds light on the evolution of extreme parasitism.</title>
        <authorList>
            <person name="Haag K.L."/>
            <person name="James T.Y."/>
            <person name="Larsson R."/>
            <person name="Schaer T.M."/>
            <person name="Refardt D."/>
            <person name="Pombert J.-F."/>
            <person name="Ebert D."/>
        </authorList>
    </citation>
    <scope>NUCLEOTIDE SEQUENCE [LARGE SCALE GENOMIC DNA]</scope>
    <source>
        <strain evidence="1 2">UGP3</strain>
        <tissue evidence="1">Spores</tissue>
    </source>
</reference>
<sequence>MEADPNSLLKLDVSSNYLIFYRVKRRKKYDEIPFGVLRFRGAWSASIYPLYLFDVISLIIESKETHNKIQTEARICDFFETKLPPYLHYPLVMTFTGMGLAEFIQKYRPAAINPKSTNSDATIAKEKATKELLQVNSQYKQTRTLLSDTERLCLPPDLSIFRSLKTGILKENESLSDLLEVPSSFLQSATSIFADIIAESIDKGQRLPIDEILQGNICHQIL</sequence>